<keyword evidence="3" id="KW-0808">Transferase</keyword>
<comment type="similarity">
    <text evidence="1">Belongs to the PI3/PI4-kinase family. Type II PI4K subfamily.</text>
</comment>
<evidence type="ECO:0000313" key="10">
    <source>
        <dbReference type="Proteomes" id="UP000623129"/>
    </source>
</evidence>
<dbReference type="AlphaFoldDB" id="A0A833Q6P8"/>
<accession>A0A833Q6P8</accession>
<name>A0A833Q6P8_9POAL</name>
<dbReference type="InterPro" id="IPR000403">
    <property type="entry name" value="PI3/4_kinase_cat_dom"/>
</dbReference>
<sequence>MAVALNQQNHGFKPPSGHSRHCRLSSLDQDFQLNRNSSDNTSSGILLKHPQFPKSLSTPCLVDCLTKSKSCGTIPNVKSNPSLTTCPKVPKRVSPGVKITGSSKSAGINELVAETAVAITLGPDPICGKGEHSHLFYLVNSGNKKFAVIKPADSQSAAREAAAYLLDHEGFAGVPPTTTIKISHPVMNKTNAVTASLQRFVPNHSDSSEMGPSMFMTEKVHRIGILDIRLYNIDRHTGNMLVKGTRNTTDNKKSFELVPIDHELCLPEKLEVPYFEWLHWPCAMLAFSTAKVNYIASLDPRKDAELLRSELPQITEASVRILILCTIFLKKAVSAGLCLADIGKMMTPVRDAPSALEVLCRRAAGLVFIEKSTDEANRIIDWEDSEVEPEMDRKDAAKLSKSLSFPKGSYENVSRKMVTFKMLSEKEWMRFLEKFEELLLPAFDARNSVGLEKNPLAKSCKF</sequence>
<keyword evidence="10" id="KW-1185">Reference proteome</keyword>
<comment type="caution">
    <text evidence="9">The sequence shown here is derived from an EMBL/GenBank/DDBJ whole genome shotgun (WGS) entry which is preliminary data.</text>
</comment>
<gene>
    <name evidence="9" type="ORF">FCM35_KLT22247</name>
</gene>
<evidence type="ECO:0000256" key="3">
    <source>
        <dbReference type="ARBA" id="ARBA00022679"/>
    </source>
</evidence>
<dbReference type="Proteomes" id="UP000623129">
    <property type="component" value="Unassembled WGS sequence"/>
</dbReference>
<dbReference type="PANTHER" id="PTHR45800:SF21">
    <property type="entry name" value="PHOSPHATIDYLINOSITOL 4-KINASE GAMMA 8"/>
    <property type="match status" value="1"/>
</dbReference>
<dbReference type="EC" id="2.7.1.67" evidence="2"/>
<evidence type="ECO:0000256" key="4">
    <source>
        <dbReference type="ARBA" id="ARBA00022741"/>
    </source>
</evidence>
<feature type="domain" description="PI3K/PI4K catalytic" evidence="8">
    <location>
        <begin position="93"/>
        <end position="381"/>
    </location>
</feature>
<evidence type="ECO:0000256" key="7">
    <source>
        <dbReference type="SAM" id="MobiDB-lite"/>
    </source>
</evidence>
<evidence type="ECO:0000256" key="6">
    <source>
        <dbReference type="ARBA" id="ARBA00022840"/>
    </source>
</evidence>
<evidence type="ECO:0000256" key="5">
    <source>
        <dbReference type="ARBA" id="ARBA00022777"/>
    </source>
</evidence>
<dbReference type="Pfam" id="PF00454">
    <property type="entry name" value="PI3_PI4_kinase"/>
    <property type="match status" value="1"/>
</dbReference>
<evidence type="ECO:0000256" key="2">
    <source>
        <dbReference type="ARBA" id="ARBA00012169"/>
    </source>
</evidence>
<keyword evidence="6" id="KW-0067">ATP-binding</keyword>
<proteinExistence type="inferred from homology"/>
<keyword evidence="4" id="KW-0547">Nucleotide-binding</keyword>
<dbReference type="GO" id="GO:0004430">
    <property type="term" value="F:1-phosphatidylinositol 4-kinase activity"/>
    <property type="evidence" value="ECO:0007669"/>
    <property type="project" value="UniProtKB-EC"/>
</dbReference>
<dbReference type="EMBL" id="SWLB01000124">
    <property type="protein sequence ID" value="KAF3320155.1"/>
    <property type="molecule type" value="Genomic_DNA"/>
</dbReference>
<reference evidence="9" key="1">
    <citation type="submission" date="2020-01" db="EMBL/GenBank/DDBJ databases">
        <title>Genome sequence of Kobresia littledalei, the first chromosome-level genome in the family Cyperaceae.</title>
        <authorList>
            <person name="Qu G."/>
        </authorList>
    </citation>
    <scope>NUCLEOTIDE SEQUENCE</scope>
    <source>
        <strain evidence="9">C.B.Clarke</strain>
        <tissue evidence="9">Leaf</tissue>
    </source>
</reference>
<organism evidence="9 10">
    <name type="scientific">Carex littledalei</name>
    <dbReference type="NCBI Taxonomy" id="544730"/>
    <lineage>
        <taxon>Eukaryota</taxon>
        <taxon>Viridiplantae</taxon>
        <taxon>Streptophyta</taxon>
        <taxon>Embryophyta</taxon>
        <taxon>Tracheophyta</taxon>
        <taxon>Spermatophyta</taxon>
        <taxon>Magnoliopsida</taxon>
        <taxon>Liliopsida</taxon>
        <taxon>Poales</taxon>
        <taxon>Cyperaceae</taxon>
        <taxon>Cyperoideae</taxon>
        <taxon>Cariceae</taxon>
        <taxon>Carex</taxon>
        <taxon>Carex subgen. Euthyceras</taxon>
    </lineage>
</organism>
<feature type="compositionally biased region" description="Polar residues" evidence="7">
    <location>
        <begin position="1"/>
        <end position="10"/>
    </location>
</feature>
<dbReference type="InterPro" id="IPR044571">
    <property type="entry name" value="P4KG1-8"/>
</dbReference>
<keyword evidence="5 9" id="KW-0418">Kinase</keyword>
<protein>
    <recommendedName>
        <fullName evidence="2">1-phosphatidylinositol 4-kinase</fullName>
        <ecNumber evidence="2">2.7.1.67</ecNumber>
    </recommendedName>
</protein>
<dbReference type="PANTHER" id="PTHR45800">
    <property type="entry name" value="PHOSPHATIDYLINOSITOL 4-KINASE GAMMA"/>
    <property type="match status" value="1"/>
</dbReference>
<dbReference type="OrthoDB" id="5839at2759"/>
<feature type="region of interest" description="Disordered" evidence="7">
    <location>
        <begin position="1"/>
        <end position="21"/>
    </location>
</feature>
<evidence type="ECO:0000256" key="1">
    <source>
        <dbReference type="ARBA" id="ARBA00008941"/>
    </source>
</evidence>
<dbReference type="PROSITE" id="PS50290">
    <property type="entry name" value="PI3_4_KINASE_3"/>
    <property type="match status" value="1"/>
</dbReference>
<dbReference type="GO" id="GO:0005524">
    <property type="term" value="F:ATP binding"/>
    <property type="evidence" value="ECO:0007669"/>
    <property type="project" value="UniProtKB-KW"/>
</dbReference>
<evidence type="ECO:0000259" key="8">
    <source>
        <dbReference type="PROSITE" id="PS50290"/>
    </source>
</evidence>
<evidence type="ECO:0000313" key="9">
    <source>
        <dbReference type="EMBL" id="KAF3320155.1"/>
    </source>
</evidence>